<gene>
    <name evidence="7" type="ORF">B4N89_43930</name>
</gene>
<protein>
    <submittedName>
        <fullName evidence="7">LysR family transcriptional regulator</fullName>
    </submittedName>
</protein>
<dbReference type="PROSITE" id="PS50931">
    <property type="entry name" value="HTH_LYSR"/>
    <property type="match status" value="1"/>
</dbReference>
<comment type="similarity">
    <text evidence="1">Belongs to the LysR transcriptional regulatory family.</text>
</comment>
<dbReference type="GO" id="GO:0003700">
    <property type="term" value="F:DNA-binding transcription factor activity"/>
    <property type="evidence" value="ECO:0007669"/>
    <property type="project" value="InterPro"/>
</dbReference>
<organism evidence="7 8">
    <name type="scientific">Embleya scabrispora</name>
    <dbReference type="NCBI Taxonomy" id="159449"/>
    <lineage>
        <taxon>Bacteria</taxon>
        <taxon>Bacillati</taxon>
        <taxon>Actinomycetota</taxon>
        <taxon>Actinomycetes</taxon>
        <taxon>Kitasatosporales</taxon>
        <taxon>Streptomycetaceae</taxon>
        <taxon>Embleya</taxon>
    </lineage>
</organism>
<dbReference type="Gene3D" id="1.10.10.10">
    <property type="entry name" value="Winged helix-like DNA-binding domain superfamily/Winged helix DNA-binding domain"/>
    <property type="match status" value="1"/>
</dbReference>
<dbReference type="InterPro" id="IPR036388">
    <property type="entry name" value="WH-like_DNA-bd_sf"/>
</dbReference>
<evidence type="ECO:0000256" key="2">
    <source>
        <dbReference type="ARBA" id="ARBA00023015"/>
    </source>
</evidence>
<dbReference type="GO" id="GO:0003677">
    <property type="term" value="F:DNA binding"/>
    <property type="evidence" value="ECO:0007669"/>
    <property type="project" value="UniProtKB-KW"/>
</dbReference>
<reference evidence="7 8" key="1">
    <citation type="submission" date="2017-03" db="EMBL/GenBank/DDBJ databases">
        <title>Draft genome sequence of Streptomyces scabrisporus NF3, endophyte isolated from Amphipterygium adstringens.</title>
        <authorList>
            <person name="Vazquez M."/>
            <person name="Ceapa C.D."/>
            <person name="Rodriguez Luna D."/>
            <person name="Sanchez Esquivel S."/>
        </authorList>
    </citation>
    <scope>NUCLEOTIDE SEQUENCE [LARGE SCALE GENOMIC DNA]</scope>
    <source>
        <strain evidence="7 8">NF3</strain>
    </source>
</reference>
<dbReference type="InterPro" id="IPR000847">
    <property type="entry name" value="LysR_HTH_N"/>
</dbReference>
<name>A0A1T3NKV8_9ACTN</name>
<comment type="caution">
    <text evidence="7">The sequence shown here is derived from an EMBL/GenBank/DDBJ whole genome shotgun (WGS) entry which is preliminary data.</text>
</comment>
<evidence type="ECO:0000256" key="1">
    <source>
        <dbReference type="ARBA" id="ARBA00009437"/>
    </source>
</evidence>
<dbReference type="CDD" id="cd08423">
    <property type="entry name" value="PBP2_LTTR_like_6"/>
    <property type="match status" value="1"/>
</dbReference>
<evidence type="ECO:0000259" key="6">
    <source>
        <dbReference type="PROSITE" id="PS50931"/>
    </source>
</evidence>
<dbReference type="GO" id="GO:0032993">
    <property type="term" value="C:protein-DNA complex"/>
    <property type="evidence" value="ECO:0007669"/>
    <property type="project" value="TreeGrafter"/>
</dbReference>
<keyword evidence="2" id="KW-0805">Transcription regulation</keyword>
<feature type="domain" description="HTH lysR-type" evidence="6">
    <location>
        <begin position="2"/>
        <end position="59"/>
    </location>
</feature>
<dbReference type="AlphaFoldDB" id="A0A1T3NKV8"/>
<dbReference type="STRING" id="159449.B4N89_43930"/>
<keyword evidence="3" id="KW-0238">DNA-binding</keyword>
<dbReference type="Pfam" id="PF00126">
    <property type="entry name" value="HTH_1"/>
    <property type="match status" value="1"/>
</dbReference>
<evidence type="ECO:0000256" key="3">
    <source>
        <dbReference type="ARBA" id="ARBA00023125"/>
    </source>
</evidence>
<proteinExistence type="inferred from homology"/>
<dbReference type="SUPFAM" id="SSF53850">
    <property type="entry name" value="Periplasmic binding protein-like II"/>
    <property type="match status" value="1"/>
</dbReference>
<feature type="compositionally biased region" description="Acidic residues" evidence="5">
    <location>
        <begin position="315"/>
        <end position="328"/>
    </location>
</feature>
<dbReference type="OrthoDB" id="3505530at2"/>
<dbReference type="InterPro" id="IPR005119">
    <property type="entry name" value="LysR_subst-bd"/>
</dbReference>
<dbReference type="PANTHER" id="PTHR30346">
    <property type="entry name" value="TRANSCRIPTIONAL DUAL REGULATOR HCAR-RELATED"/>
    <property type="match status" value="1"/>
</dbReference>
<evidence type="ECO:0000256" key="5">
    <source>
        <dbReference type="SAM" id="MobiDB-lite"/>
    </source>
</evidence>
<feature type="region of interest" description="Disordered" evidence="5">
    <location>
        <begin position="307"/>
        <end position="328"/>
    </location>
</feature>
<dbReference type="Proteomes" id="UP000190037">
    <property type="component" value="Unassembled WGS sequence"/>
</dbReference>
<dbReference type="SUPFAM" id="SSF46785">
    <property type="entry name" value="Winged helix' DNA-binding domain"/>
    <property type="match status" value="1"/>
</dbReference>
<sequence>MLNPLHLRTLVEVVVTGSFARAARRTGYTASAVSQQIAALERAVGTPLFEREAHGIRPTGMAFTIAERARESIAVLDSLERDIRDVVQGRSGRLRLGTFPTAGERLVPSAVAELTRSHPGAEILLDEAEPDDLLPQVQKGDLDLTLVFAYDLVPRVWPVELTAFPLIEETLVVLVPTGHHALRHADGIDLAALADERWVASRPGTAGATSLFRICAAHMFAPRVAFRSNDYDVVQGLVAAGAGVAIVPGLAYQPREGMVAVPLAQTPSHRRVSALYRTANHNPLLKAALDAFVLAGRGLEGPFVRADESIRSAPGEDEAPTTELEEAV</sequence>
<dbReference type="InterPro" id="IPR036390">
    <property type="entry name" value="WH_DNA-bd_sf"/>
</dbReference>
<accession>A0A1T3NKV8</accession>
<dbReference type="Pfam" id="PF03466">
    <property type="entry name" value="LysR_substrate"/>
    <property type="match status" value="1"/>
</dbReference>
<dbReference type="EMBL" id="MWQN01000004">
    <property type="protein sequence ID" value="OPC77456.1"/>
    <property type="molecule type" value="Genomic_DNA"/>
</dbReference>
<evidence type="ECO:0000313" key="8">
    <source>
        <dbReference type="Proteomes" id="UP000190037"/>
    </source>
</evidence>
<dbReference type="Gene3D" id="3.40.190.10">
    <property type="entry name" value="Periplasmic binding protein-like II"/>
    <property type="match status" value="2"/>
</dbReference>
<dbReference type="PANTHER" id="PTHR30346:SF29">
    <property type="entry name" value="LYSR SUBSTRATE-BINDING"/>
    <property type="match status" value="1"/>
</dbReference>
<keyword evidence="4" id="KW-0804">Transcription</keyword>
<evidence type="ECO:0000313" key="7">
    <source>
        <dbReference type="EMBL" id="OPC77456.1"/>
    </source>
</evidence>
<dbReference type="RefSeq" id="WP_078982211.1">
    <property type="nucleotide sequence ID" value="NZ_MWQN01000004.1"/>
</dbReference>
<evidence type="ECO:0000256" key="4">
    <source>
        <dbReference type="ARBA" id="ARBA00023163"/>
    </source>
</evidence>
<keyword evidence="8" id="KW-1185">Reference proteome</keyword>